<evidence type="ECO:0000313" key="1">
    <source>
        <dbReference type="EMBL" id="KEQ99929.1"/>
    </source>
</evidence>
<sequence>MVPIPARKRTVLEILGFLVEYSTLKARSPATVSTEETERINHIDFLCSAYELPKEVRDGVLEYHLPQLRPIDITVAATHQRPSWCITDHAEFMHWRHRRLIFRTDDLDVRSVHDKVTAAQNFITNVLFDANHPAHLPTLGQGQKKIMFQVILRADLAVGGMPVIEEDNLMALWAFLHVLNGQYKHIKLAFVFKDSSDPNNVSSATKREIAPDDSGPLAVIKQNMLSILLTAMIRYAECLHTDRAVPPAEKWKRYLPQDVAADASIPDIRKYHRAREYTTFHARRQVEKIFHTRQKQGFLQKHMCDAFGVGWPMDDTTIKLYTSQLGEPHFPLDLGPFMKEGEADPLGDL</sequence>
<protein>
    <submittedName>
        <fullName evidence="1">Uncharacterized protein</fullName>
    </submittedName>
</protein>
<dbReference type="InParanoid" id="A0A074YUT5"/>
<dbReference type="GeneID" id="25362484"/>
<dbReference type="RefSeq" id="XP_013348497.1">
    <property type="nucleotide sequence ID" value="XM_013493043.1"/>
</dbReference>
<reference evidence="1 2" key="1">
    <citation type="journal article" date="2014" name="BMC Genomics">
        <title>Genome sequencing of four Aureobasidium pullulans varieties: biotechnological potential, stress tolerance, and description of new species.</title>
        <authorList>
            <person name="Gostin Ar C."/>
            <person name="Ohm R.A."/>
            <person name="Kogej T."/>
            <person name="Sonjak S."/>
            <person name="Turk M."/>
            <person name="Zajc J."/>
            <person name="Zalar P."/>
            <person name="Grube M."/>
            <person name="Sun H."/>
            <person name="Han J."/>
            <person name="Sharma A."/>
            <person name="Chiniquy J."/>
            <person name="Ngan C.Y."/>
            <person name="Lipzen A."/>
            <person name="Barry K."/>
            <person name="Grigoriev I.V."/>
            <person name="Gunde-Cimerman N."/>
        </authorList>
    </citation>
    <scope>NUCLEOTIDE SEQUENCE [LARGE SCALE GENOMIC DNA]</scope>
    <source>
        <strain evidence="1 2">EXF-2481</strain>
    </source>
</reference>
<accession>A0A074YUT5</accession>
<dbReference type="EMBL" id="KL584750">
    <property type="protein sequence ID" value="KEQ99929.1"/>
    <property type="molecule type" value="Genomic_DNA"/>
</dbReference>
<dbReference type="OrthoDB" id="3824282at2759"/>
<proteinExistence type="predicted"/>
<keyword evidence="2" id="KW-1185">Reference proteome</keyword>
<organism evidence="1 2">
    <name type="scientific">Aureobasidium subglaciale (strain EXF-2481)</name>
    <name type="common">Aureobasidium pullulans var. subglaciale</name>
    <dbReference type="NCBI Taxonomy" id="1043005"/>
    <lineage>
        <taxon>Eukaryota</taxon>
        <taxon>Fungi</taxon>
        <taxon>Dikarya</taxon>
        <taxon>Ascomycota</taxon>
        <taxon>Pezizomycotina</taxon>
        <taxon>Dothideomycetes</taxon>
        <taxon>Dothideomycetidae</taxon>
        <taxon>Dothideales</taxon>
        <taxon>Saccotheciaceae</taxon>
        <taxon>Aureobasidium</taxon>
    </lineage>
</organism>
<name>A0A074YUT5_AURSE</name>
<dbReference type="AlphaFoldDB" id="A0A074YUT5"/>
<dbReference type="Proteomes" id="UP000030641">
    <property type="component" value="Unassembled WGS sequence"/>
</dbReference>
<evidence type="ECO:0000313" key="2">
    <source>
        <dbReference type="Proteomes" id="UP000030641"/>
    </source>
</evidence>
<dbReference type="HOGENOM" id="CLU_808886_0_0_1"/>
<gene>
    <name evidence="1" type="ORF">AUEXF2481DRAFT_204684</name>
</gene>